<feature type="domain" description="Asl1-like glycosyl hydrolase catalytic" evidence="1">
    <location>
        <begin position="11"/>
        <end position="252"/>
    </location>
</feature>
<accession>A0A194XIU1</accession>
<dbReference type="GO" id="GO:0071966">
    <property type="term" value="P:fungal-type cell wall polysaccharide metabolic process"/>
    <property type="evidence" value="ECO:0007669"/>
    <property type="project" value="TreeGrafter"/>
</dbReference>
<evidence type="ECO:0000259" key="1">
    <source>
        <dbReference type="Pfam" id="PF11790"/>
    </source>
</evidence>
<dbReference type="InterPro" id="IPR017853">
    <property type="entry name" value="GH"/>
</dbReference>
<dbReference type="AlphaFoldDB" id="A0A194XIU1"/>
<dbReference type="InterPro" id="IPR053183">
    <property type="entry name" value="ASL1"/>
</dbReference>
<evidence type="ECO:0000313" key="2">
    <source>
        <dbReference type="EMBL" id="KUJ19682.1"/>
    </source>
</evidence>
<reference evidence="2 3" key="1">
    <citation type="submission" date="2015-10" db="EMBL/GenBank/DDBJ databases">
        <title>Full genome of DAOMC 229536 Phialocephala scopiformis, a fungal endophyte of spruce producing the potent anti-insectan compound rugulosin.</title>
        <authorList>
            <consortium name="DOE Joint Genome Institute"/>
            <person name="Walker A.K."/>
            <person name="Frasz S.L."/>
            <person name="Seifert K.A."/>
            <person name="Miller J.D."/>
            <person name="Mondo S.J."/>
            <person name="Labutti K."/>
            <person name="Lipzen A."/>
            <person name="Dockter R."/>
            <person name="Kennedy M."/>
            <person name="Grigoriev I.V."/>
            <person name="Spatafora J.W."/>
        </authorList>
    </citation>
    <scope>NUCLEOTIDE SEQUENCE [LARGE SCALE GENOMIC DNA]</scope>
    <source>
        <strain evidence="2 3">CBS 120377</strain>
    </source>
</reference>
<name>A0A194XIU1_MOLSC</name>
<dbReference type="SUPFAM" id="SSF51445">
    <property type="entry name" value="(Trans)glycosidases"/>
    <property type="match status" value="1"/>
</dbReference>
<dbReference type="KEGG" id="psco:LY89DRAFT_549186"/>
<gene>
    <name evidence="2" type="ORF">LY89DRAFT_549186</name>
</gene>
<dbReference type="EMBL" id="KQ947410">
    <property type="protein sequence ID" value="KUJ19682.1"/>
    <property type="molecule type" value="Genomic_DNA"/>
</dbReference>
<dbReference type="GO" id="GO:0009277">
    <property type="term" value="C:fungal-type cell wall"/>
    <property type="evidence" value="ECO:0007669"/>
    <property type="project" value="TreeGrafter"/>
</dbReference>
<proteinExistence type="predicted"/>
<dbReference type="InParanoid" id="A0A194XIU1"/>
<evidence type="ECO:0000313" key="3">
    <source>
        <dbReference type="Proteomes" id="UP000070700"/>
    </source>
</evidence>
<keyword evidence="3" id="KW-1185">Reference proteome</keyword>
<dbReference type="Proteomes" id="UP000070700">
    <property type="component" value="Unassembled WGS sequence"/>
</dbReference>
<dbReference type="RefSeq" id="XP_018074037.1">
    <property type="nucleotide sequence ID" value="XM_018208282.1"/>
</dbReference>
<dbReference type="InterPro" id="IPR024655">
    <property type="entry name" value="Asl1_glyco_hydro_catalytic"/>
</dbReference>
<protein>
    <recommendedName>
        <fullName evidence="1">Asl1-like glycosyl hydrolase catalytic domain-containing protein</fullName>
    </recommendedName>
</protein>
<dbReference type="OrthoDB" id="43654at2759"/>
<dbReference type="PANTHER" id="PTHR34154">
    <property type="entry name" value="ALKALI-SENSITIVE LINKAGE PROTEIN 1"/>
    <property type="match status" value="1"/>
</dbReference>
<dbReference type="GeneID" id="28818008"/>
<organism evidence="2 3">
    <name type="scientific">Mollisia scopiformis</name>
    <name type="common">Conifer needle endophyte fungus</name>
    <name type="synonym">Phialocephala scopiformis</name>
    <dbReference type="NCBI Taxonomy" id="149040"/>
    <lineage>
        <taxon>Eukaryota</taxon>
        <taxon>Fungi</taxon>
        <taxon>Dikarya</taxon>
        <taxon>Ascomycota</taxon>
        <taxon>Pezizomycotina</taxon>
        <taxon>Leotiomycetes</taxon>
        <taxon>Helotiales</taxon>
        <taxon>Mollisiaceae</taxon>
        <taxon>Mollisia</taxon>
    </lineage>
</organism>
<dbReference type="Gene3D" id="3.20.20.80">
    <property type="entry name" value="Glycosidases"/>
    <property type="match status" value="1"/>
</dbReference>
<dbReference type="PANTHER" id="PTHR34154:SF3">
    <property type="entry name" value="ALKALI-SENSITIVE LINKAGE PROTEIN 1"/>
    <property type="match status" value="1"/>
</dbReference>
<feature type="non-terminal residue" evidence="2">
    <location>
        <position position="255"/>
    </location>
</feature>
<dbReference type="Pfam" id="PF11790">
    <property type="entry name" value="Glyco_hydro_cc"/>
    <property type="match status" value="1"/>
</dbReference>
<feature type="non-terminal residue" evidence="2">
    <location>
        <position position="1"/>
    </location>
</feature>
<sequence>SPKRGLVSVSTNNPGDDQLFVQPNNGLTWYYNYGLSPTSAYSNLTQDDIEFVPMQWGVSNTTGSSFLSNVTSLINKGRNITHVLSFNEPDVNFTASGSQVSPDLAAASWILNFDPLRKMGIKVGAPVVFASESGFTWLDNFYSACQKRKSNCTADFMNIHIFGNISYVESYLDEYKQKYPGMPLWITEFALSYSPILATETFFNQSITLFDNDTSVERYSYFGAFRASASNVGWNASMIDGVGNLTDIGSWYLGG</sequence>